<comment type="caution">
    <text evidence="14">The sequence shown here is derived from an EMBL/GenBank/DDBJ whole genome shotgun (WGS) entry which is preliminary data.</text>
</comment>
<accession>A0A2C5XZU7</accession>
<protein>
    <recommendedName>
        <fullName evidence="4">Methylated-DNA--protein-cysteine methyltransferase</fullName>
        <ecNumber evidence="3">2.1.1.63</ecNumber>
    </recommendedName>
    <alternativeName>
        <fullName evidence="9">6-O-methylguanine-DNA methyltransferase</fullName>
    </alternativeName>
    <alternativeName>
        <fullName evidence="10">O-6-methylguanine-DNA-alkyltransferase</fullName>
    </alternativeName>
</protein>
<dbReference type="EMBL" id="NJET01000064">
    <property type="protein sequence ID" value="PHH62765.1"/>
    <property type="molecule type" value="Genomic_DNA"/>
</dbReference>
<dbReference type="EC" id="2.1.1.63" evidence="3"/>
<evidence type="ECO:0000256" key="8">
    <source>
        <dbReference type="ARBA" id="ARBA00023204"/>
    </source>
</evidence>
<dbReference type="AlphaFoldDB" id="A0A2C5XZU7"/>
<organism evidence="14 15">
    <name type="scientific">Ophiocordyceps australis</name>
    <dbReference type="NCBI Taxonomy" id="1399860"/>
    <lineage>
        <taxon>Eukaryota</taxon>
        <taxon>Fungi</taxon>
        <taxon>Dikarya</taxon>
        <taxon>Ascomycota</taxon>
        <taxon>Pezizomycotina</taxon>
        <taxon>Sordariomycetes</taxon>
        <taxon>Hypocreomycetidae</taxon>
        <taxon>Hypocreales</taxon>
        <taxon>Ophiocordycipitaceae</taxon>
        <taxon>Ophiocordyceps</taxon>
    </lineage>
</organism>
<name>A0A2C5XZU7_9HYPO</name>
<keyword evidence="5" id="KW-0489">Methyltransferase</keyword>
<dbReference type="Pfam" id="PF01035">
    <property type="entry name" value="DNA_binding_1"/>
    <property type="match status" value="1"/>
</dbReference>
<evidence type="ECO:0000256" key="11">
    <source>
        <dbReference type="ARBA" id="ARBA00049348"/>
    </source>
</evidence>
<dbReference type="InterPro" id="IPR036217">
    <property type="entry name" value="MethylDNA_cys_MeTrfase_DNAb"/>
</dbReference>
<evidence type="ECO:0000313" key="14">
    <source>
        <dbReference type="EMBL" id="PHH62765.1"/>
    </source>
</evidence>
<evidence type="ECO:0000259" key="13">
    <source>
        <dbReference type="Pfam" id="PF01035"/>
    </source>
</evidence>
<dbReference type="Proteomes" id="UP000226192">
    <property type="component" value="Unassembled WGS sequence"/>
</dbReference>
<feature type="compositionally biased region" description="Basic residues" evidence="12">
    <location>
        <begin position="1"/>
        <end position="10"/>
    </location>
</feature>
<evidence type="ECO:0000256" key="9">
    <source>
        <dbReference type="ARBA" id="ARBA00030795"/>
    </source>
</evidence>
<comment type="catalytic activity">
    <reaction evidence="11">
        <text>a 6-O-methyl-2'-deoxyguanosine in DNA + L-cysteinyl-[protein] = S-methyl-L-cysteinyl-[protein] + a 2'-deoxyguanosine in DNA</text>
        <dbReference type="Rhea" id="RHEA:24000"/>
        <dbReference type="Rhea" id="RHEA-COMP:10131"/>
        <dbReference type="Rhea" id="RHEA-COMP:10132"/>
        <dbReference type="Rhea" id="RHEA-COMP:11367"/>
        <dbReference type="Rhea" id="RHEA-COMP:11368"/>
        <dbReference type="ChEBI" id="CHEBI:29950"/>
        <dbReference type="ChEBI" id="CHEBI:82612"/>
        <dbReference type="ChEBI" id="CHEBI:85445"/>
        <dbReference type="ChEBI" id="CHEBI:85448"/>
        <dbReference type="EC" id="2.1.1.63"/>
    </reaction>
</comment>
<evidence type="ECO:0000256" key="6">
    <source>
        <dbReference type="ARBA" id="ARBA00022679"/>
    </source>
</evidence>
<feature type="domain" description="Methylated-DNA-[protein]-cysteine S-methyltransferase DNA binding" evidence="13">
    <location>
        <begin position="69"/>
        <end position="157"/>
    </location>
</feature>
<comment type="catalytic activity">
    <reaction evidence="1">
        <text>a 4-O-methyl-thymidine in DNA + L-cysteinyl-[protein] = a thymidine in DNA + S-methyl-L-cysteinyl-[protein]</text>
        <dbReference type="Rhea" id="RHEA:53428"/>
        <dbReference type="Rhea" id="RHEA-COMP:10131"/>
        <dbReference type="Rhea" id="RHEA-COMP:10132"/>
        <dbReference type="Rhea" id="RHEA-COMP:13555"/>
        <dbReference type="Rhea" id="RHEA-COMP:13556"/>
        <dbReference type="ChEBI" id="CHEBI:29950"/>
        <dbReference type="ChEBI" id="CHEBI:82612"/>
        <dbReference type="ChEBI" id="CHEBI:137386"/>
        <dbReference type="ChEBI" id="CHEBI:137387"/>
        <dbReference type="EC" id="2.1.1.63"/>
    </reaction>
</comment>
<keyword evidence="8" id="KW-0234">DNA repair</keyword>
<dbReference type="STRING" id="1399860.A0A2C5XZU7"/>
<keyword evidence="6" id="KW-0808">Transferase</keyword>
<feature type="compositionally biased region" description="Polar residues" evidence="12">
    <location>
        <begin position="13"/>
        <end position="30"/>
    </location>
</feature>
<evidence type="ECO:0000256" key="12">
    <source>
        <dbReference type="SAM" id="MobiDB-lite"/>
    </source>
</evidence>
<evidence type="ECO:0000313" key="15">
    <source>
        <dbReference type="Proteomes" id="UP000226192"/>
    </source>
</evidence>
<dbReference type="GO" id="GO:0032259">
    <property type="term" value="P:methylation"/>
    <property type="evidence" value="ECO:0007669"/>
    <property type="project" value="UniProtKB-KW"/>
</dbReference>
<dbReference type="NCBIfam" id="TIGR00589">
    <property type="entry name" value="ogt"/>
    <property type="match status" value="1"/>
</dbReference>
<evidence type="ECO:0000256" key="2">
    <source>
        <dbReference type="ARBA" id="ARBA00008711"/>
    </source>
</evidence>
<evidence type="ECO:0000256" key="7">
    <source>
        <dbReference type="ARBA" id="ARBA00022763"/>
    </source>
</evidence>
<dbReference type="SUPFAM" id="SSF46767">
    <property type="entry name" value="Methylated DNA-protein cysteine methyltransferase, C-terminal domain"/>
    <property type="match status" value="1"/>
</dbReference>
<keyword evidence="15" id="KW-1185">Reference proteome</keyword>
<dbReference type="PROSITE" id="PS00374">
    <property type="entry name" value="MGMT"/>
    <property type="match status" value="1"/>
</dbReference>
<evidence type="ECO:0000256" key="10">
    <source>
        <dbReference type="ARBA" id="ARBA00031621"/>
    </source>
</evidence>
<dbReference type="PANTHER" id="PTHR10815:SF13">
    <property type="entry name" value="METHYLATED-DNA--PROTEIN-CYSTEINE METHYLTRANSFERASE"/>
    <property type="match status" value="1"/>
</dbReference>
<feature type="region of interest" description="Disordered" evidence="12">
    <location>
        <begin position="1"/>
        <end position="50"/>
    </location>
</feature>
<dbReference type="InterPro" id="IPR001497">
    <property type="entry name" value="MethylDNA_cys_MeTrfase_AS"/>
</dbReference>
<sequence length="178" mass="19216">MAVRRTRPRRVSASATHRVSASKPSGMTQATKHKQQRKPTTPKSAKDAMDDDMSASAIQALITQSERSPFEKRVWTALCQIPRGSVTTYGLLSAHLGSSPRAVGNALRRNPFAPQVPCHRVVATGMALGGFRGDWARHGVESMAQQDKRSLLKGEGVKFDDGGKVLGAPWAGWAKVLS</sequence>
<dbReference type="GO" id="GO:0006281">
    <property type="term" value="P:DNA repair"/>
    <property type="evidence" value="ECO:0007669"/>
    <property type="project" value="UniProtKB-KW"/>
</dbReference>
<evidence type="ECO:0000256" key="3">
    <source>
        <dbReference type="ARBA" id="ARBA00011918"/>
    </source>
</evidence>
<proteinExistence type="inferred from homology"/>
<reference evidence="14 15" key="1">
    <citation type="submission" date="2017-06" db="EMBL/GenBank/DDBJ databases">
        <title>Ant-infecting Ophiocordyceps genomes reveal a high diversity of potential behavioral manipulation genes and a possible major role for enterotoxins.</title>
        <authorList>
            <person name="De Bekker C."/>
            <person name="Evans H.C."/>
            <person name="Brachmann A."/>
            <person name="Hughes D.P."/>
        </authorList>
    </citation>
    <scope>NUCLEOTIDE SEQUENCE [LARGE SCALE GENOMIC DNA]</scope>
    <source>
        <strain evidence="14 15">Map64</strain>
    </source>
</reference>
<evidence type="ECO:0000256" key="4">
    <source>
        <dbReference type="ARBA" id="ARBA00015377"/>
    </source>
</evidence>
<dbReference type="CDD" id="cd06445">
    <property type="entry name" value="ATase"/>
    <property type="match status" value="1"/>
</dbReference>
<dbReference type="InterPro" id="IPR036388">
    <property type="entry name" value="WH-like_DNA-bd_sf"/>
</dbReference>
<dbReference type="GO" id="GO:0003908">
    <property type="term" value="F:methylated-DNA-[protein]-cysteine S-methyltransferase activity"/>
    <property type="evidence" value="ECO:0007669"/>
    <property type="project" value="UniProtKB-EC"/>
</dbReference>
<gene>
    <name evidence="14" type="ORF">CDD81_6753</name>
</gene>
<comment type="similarity">
    <text evidence="2">Belongs to the MGMT family.</text>
</comment>
<evidence type="ECO:0000256" key="1">
    <source>
        <dbReference type="ARBA" id="ARBA00001286"/>
    </source>
</evidence>
<dbReference type="InterPro" id="IPR014048">
    <property type="entry name" value="MethylDNA_cys_MeTrfase_DNA-bd"/>
</dbReference>
<evidence type="ECO:0000256" key="5">
    <source>
        <dbReference type="ARBA" id="ARBA00022603"/>
    </source>
</evidence>
<keyword evidence="7" id="KW-0227">DNA damage</keyword>
<dbReference type="OrthoDB" id="1907495at2759"/>
<dbReference type="Gene3D" id="1.10.10.10">
    <property type="entry name" value="Winged helix-like DNA-binding domain superfamily/Winged helix DNA-binding domain"/>
    <property type="match status" value="1"/>
</dbReference>
<dbReference type="PANTHER" id="PTHR10815">
    <property type="entry name" value="METHYLATED-DNA--PROTEIN-CYSTEINE METHYLTRANSFERASE"/>
    <property type="match status" value="1"/>
</dbReference>